<evidence type="ECO:0000256" key="4">
    <source>
        <dbReference type="ARBA" id="ARBA00022692"/>
    </source>
</evidence>
<name>A0A4Q7MTA4_9BACT</name>
<dbReference type="InterPro" id="IPR037066">
    <property type="entry name" value="Plug_dom_sf"/>
</dbReference>
<evidence type="ECO:0000256" key="8">
    <source>
        <dbReference type="ARBA" id="ARBA00023170"/>
    </source>
</evidence>
<dbReference type="Gene3D" id="2.170.130.10">
    <property type="entry name" value="TonB-dependent receptor, plug domain"/>
    <property type="match status" value="1"/>
</dbReference>
<evidence type="ECO:0000256" key="7">
    <source>
        <dbReference type="ARBA" id="ARBA00023136"/>
    </source>
</evidence>
<evidence type="ECO:0000259" key="13">
    <source>
        <dbReference type="Pfam" id="PF00593"/>
    </source>
</evidence>
<comment type="similarity">
    <text evidence="10 11">Belongs to the TonB-dependent receptor family.</text>
</comment>
<dbReference type="EMBL" id="SGXA01000002">
    <property type="protein sequence ID" value="RZS71738.1"/>
    <property type="molecule type" value="Genomic_DNA"/>
</dbReference>
<dbReference type="Pfam" id="PF00593">
    <property type="entry name" value="TonB_dep_Rec_b-barrel"/>
    <property type="match status" value="1"/>
</dbReference>
<evidence type="ECO:0000313" key="15">
    <source>
        <dbReference type="EMBL" id="RZS71738.1"/>
    </source>
</evidence>
<keyword evidence="16" id="KW-1185">Reference proteome</keyword>
<dbReference type="OrthoDB" id="9768177at2"/>
<dbReference type="Gene3D" id="2.40.170.20">
    <property type="entry name" value="TonB-dependent receptor, beta-barrel domain"/>
    <property type="match status" value="1"/>
</dbReference>
<protein>
    <submittedName>
        <fullName evidence="15">TonB-linked SusC/RagA family outer membrane protein</fullName>
    </submittedName>
</protein>
<feature type="signal peptide" evidence="12">
    <location>
        <begin position="1"/>
        <end position="27"/>
    </location>
</feature>
<dbReference type="InterPro" id="IPR023997">
    <property type="entry name" value="TonB-dep_OMP_SusC/RagA_CS"/>
</dbReference>
<dbReference type="InterPro" id="IPR039426">
    <property type="entry name" value="TonB-dep_rcpt-like"/>
</dbReference>
<keyword evidence="3 10" id="KW-1134">Transmembrane beta strand</keyword>
<dbReference type="GO" id="GO:0009279">
    <property type="term" value="C:cell outer membrane"/>
    <property type="evidence" value="ECO:0007669"/>
    <property type="project" value="UniProtKB-SubCell"/>
</dbReference>
<dbReference type="GO" id="GO:0044718">
    <property type="term" value="P:siderophore transmembrane transport"/>
    <property type="evidence" value="ECO:0007669"/>
    <property type="project" value="TreeGrafter"/>
</dbReference>
<proteinExistence type="inferred from homology"/>
<reference evidence="15 16" key="1">
    <citation type="submission" date="2019-02" db="EMBL/GenBank/DDBJ databases">
        <title>Genomic Encyclopedia of Type Strains, Phase IV (KMG-IV): sequencing the most valuable type-strain genomes for metagenomic binning, comparative biology and taxonomic classification.</title>
        <authorList>
            <person name="Goeker M."/>
        </authorList>
    </citation>
    <scope>NUCLEOTIDE SEQUENCE [LARGE SCALE GENOMIC DNA]</scope>
    <source>
        <strain evidence="15 16">DSM 18116</strain>
    </source>
</reference>
<dbReference type="SUPFAM" id="SSF56935">
    <property type="entry name" value="Porins"/>
    <property type="match status" value="1"/>
</dbReference>
<dbReference type="InterPro" id="IPR000531">
    <property type="entry name" value="Beta-barrel_TonB"/>
</dbReference>
<evidence type="ECO:0000256" key="12">
    <source>
        <dbReference type="SAM" id="SignalP"/>
    </source>
</evidence>
<keyword evidence="2 10" id="KW-0813">Transport</keyword>
<dbReference type="Gene3D" id="2.60.40.1120">
    <property type="entry name" value="Carboxypeptidase-like, regulatory domain"/>
    <property type="match status" value="1"/>
</dbReference>
<keyword evidence="8" id="KW-0675">Receptor</keyword>
<dbReference type="InterPro" id="IPR008969">
    <property type="entry name" value="CarboxyPept-like_regulatory"/>
</dbReference>
<evidence type="ECO:0000256" key="11">
    <source>
        <dbReference type="RuleBase" id="RU003357"/>
    </source>
</evidence>
<gene>
    <name evidence="15" type="ORF">EV199_3646</name>
</gene>
<dbReference type="Proteomes" id="UP000293874">
    <property type="component" value="Unassembled WGS sequence"/>
</dbReference>
<comment type="caution">
    <text evidence="15">The sequence shown here is derived from an EMBL/GenBank/DDBJ whole genome shotgun (WGS) entry which is preliminary data.</text>
</comment>
<comment type="subcellular location">
    <subcellularLocation>
        <location evidence="1 10">Cell outer membrane</location>
        <topology evidence="1 10">Multi-pass membrane protein</topology>
    </subcellularLocation>
</comment>
<evidence type="ECO:0000313" key="16">
    <source>
        <dbReference type="Proteomes" id="UP000293874"/>
    </source>
</evidence>
<dbReference type="NCBIfam" id="TIGR04057">
    <property type="entry name" value="SusC_RagA_signa"/>
    <property type="match status" value="1"/>
</dbReference>
<organism evidence="15 16">
    <name type="scientific">Pseudobacter ginsenosidimutans</name>
    <dbReference type="NCBI Taxonomy" id="661488"/>
    <lineage>
        <taxon>Bacteria</taxon>
        <taxon>Pseudomonadati</taxon>
        <taxon>Bacteroidota</taxon>
        <taxon>Chitinophagia</taxon>
        <taxon>Chitinophagales</taxon>
        <taxon>Chitinophagaceae</taxon>
        <taxon>Pseudobacter</taxon>
    </lineage>
</organism>
<keyword evidence="4 10" id="KW-0812">Transmembrane</keyword>
<evidence type="ECO:0000256" key="3">
    <source>
        <dbReference type="ARBA" id="ARBA00022452"/>
    </source>
</evidence>
<evidence type="ECO:0000256" key="9">
    <source>
        <dbReference type="ARBA" id="ARBA00023237"/>
    </source>
</evidence>
<evidence type="ECO:0000256" key="10">
    <source>
        <dbReference type="PROSITE-ProRule" id="PRU01360"/>
    </source>
</evidence>
<dbReference type="NCBIfam" id="TIGR04056">
    <property type="entry name" value="OMP_RagA_SusC"/>
    <property type="match status" value="1"/>
</dbReference>
<keyword evidence="5 12" id="KW-0732">Signal</keyword>
<keyword evidence="6 11" id="KW-0798">TonB box</keyword>
<dbReference type="Pfam" id="PF13715">
    <property type="entry name" value="CarbopepD_reg_2"/>
    <property type="match status" value="1"/>
</dbReference>
<dbReference type="SUPFAM" id="SSF49464">
    <property type="entry name" value="Carboxypeptidase regulatory domain-like"/>
    <property type="match status" value="1"/>
</dbReference>
<evidence type="ECO:0000256" key="6">
    <source>
        <dbReference type="ARBA" id="ARBA00023077"/>
    </source>
</evidence>
<dbReference type="AlphaFoldDB" id="A0A4Q7MTA4"/>
<dbReference type="InterPro" id="IPR023996">
    <property type="entry name" value="TonB-dep_OMP_SusC/RagA"/>
</dbReference>
<accession>A0A4Q7MTA4</accession>
<dbReference type="GO" id="GO:0015344">
    <property type="term" value="F:siderophore uptake transmembrane transporter activity"/>
    <property type="evidence" value="ECO:0007669"/>
    <property type="project" value="TreeGrafter"/>
</dbReference>
<evidence type="ECO:0000256" key="5">
    <source>
        <dbReference type="ARBA" id="ARBA00022729"/>
    </source>
</evidence>
<dbReference type="InterPro" id="IPR036942">
    <property type="entry name" value="Beta-barrel_TonB_sf"/>
</dbReference>
<evidence type="ECO:0000259" key="14">
    <source>
        <dbReference type="Pfam" id="PF07715"/>
    </source>
</evidence>
<feature type="domain" description="TonB-dependent receptor plug" evidence="14">
    <location>
        <begin position="131"/>
        <end position="259"/>
    </location>
</feature>
<keyword evidence="7 10" id="KW-0472">Membrane</keyword>
<dbReference type="InterPro" id="IPR012910">
    <property type="entry name" value="Plug_dom"/>
</dbReference>
<dbReference type="RefSeq" id="WP_130542212.1">
    <property type="nucleotide sequence ID" value="NZ_CP042431.1"/>
</dbReference>
<dbReference type="PANTHER" id="PTHR30069:SF29">
    <property type="entry name" value="HEMOGLOBIN AND HEMOGLOBIN-HAPTOGLOBIN-BINDING PROTEIN 1-RELATED"/>
    <property type="match status" value="1"/>
</dbReference>
<evidence type="ECO:0000256" key="2">
    <source>
        <dbReference type="ARBA" id="ARBA00022448"/>
    </source>
</evidence>
<evidence type="ECO:0000256" key="1">
    <source>
        <dbReference type="ARBA" id="ARBA00004571"/>
    </source>
</evidence>
<sequence length="1054" mass="114302">MKKLQLTAWASRLLLACSLLCCISALAQSNGSNPSEISGTVSSTVSGQKIAGATVMLVNNNSVATTTNNNGEFTLKLPAISGAIELLITHVGYERKQVRLQAGQTTIAIQLNDARALDEVVVTALGIKKEKKALAYAVTEVKGEEFTQAREINIANALTGKIAGVNASSLASGPGGSSRVIIRGNGSLNGDNQPLYVVNGMPIDNTTNSMPASGNGSVGLNNDRGDGIAGINPDDIEAITVLKGGTAAALYGSRASNGVIIITTKKGVKQRGIGVEYNSTLTVERPAIVPDWQYEYGSGQYAAKPIDQAQAIAYGRLSYGAKMDGSEVVQFDGVKRPYSPQKDNIKNFYRTGTTFTNTVSFLGGSDSFTWRASLSDLNNHGIVPNNKLNKKIASLSVGANLSKRISIEGYAQYNIEKSENRAGVADAAGNPNWGTYMIANTVDIRNLDPGYDANGKEVPWNAVGFASNPYFVVNKFKNNDDRNRFIGNLSIRYNILNNLFVKGRVSHDYSNFKYTGIVPTGNLYFADGYYQNYLSGITETNAELTVNYNTKIIDDLTVNVMAGGNQRRSVTDNTNLDGTGYSVPGFYDVSNVVSLTTSKALGRLRTNSVFGSVDFSYKNLLFLTASGRNDWFSTLAPQNNNIFYPSVGASFILSEAFQLPVWVNFAKIRSSLAQVGGATPIPYALNLTYSLVPGGGHDKRPLQMITNFNGANSGQLMVPNQNLKPLTSTTFEVGLEARFLNGRLSTDIAVYDRRTTNDIVRASISPSTGFNHALFNVGEMSNKGLEVLVSGFPVKNKNFNWEVSYNIAYNKNKVIRITDELSTIEADISVNRYAFIHHPEGKPYSTIMATTGLKDAKGNQVYAADGREIASPTLVDMGTGVAPLTTGITNTFNYKRLSLSFLIDGRFGGKVYSATNLYGTRMGLHKMTLPGRDGKLTVNGVDNGGNPFSKTFTPDQMWSYYNNWQVLSEKFVYSSDFVKLRQVIISYSIPVEKISFLKMQSLTLSLVGRNLAILHKEADNIDPESTFSNSNAQGFEMFGVPRTRSFGVNLMVKF</sequence>
<dbReference type="PROSITE" id="PS52016">
    <property type="entry name" value="TONB_DEPENDENT_REC_3"/>
    <property type="match status" value="1"/>
</dbReference>
<dbReference type="PANTHER" id="PTHR30069">
    <property type="entry name" value="TONB-DEPENDENT OUTER MEMBRANE RECEPTOR"/>
    <property type="match status" value="1"/>
</dbReference>
<keyword evidence="9 10" id="KW-0998">Cell outer membrane</keyword>
<feature type="chain" id="PRO_5020227884" evidence="12">
    <location>
        <begin position="28"/>
        <end position="1054"/>
    </location>
</feature>
<dbReference type="Pfam" id="PF07715">
    <property type="entry name" value="Plug"/>
    <property type="match status" value="1"/>
</dbReference>
<feature type="domain" description="TonB-dependent receptor-like beta-barrel" evidence="13">
    <location>
        <begin position="446"/>
        <end position="818"/>
    </location>
</feature>